<dbReference type="OrthoDB" id="3261131at2759"/>
<proteinExistence type="predicted"/>
<reference evidence="1" key="1">
    <citation type="submission" date="2020-11" db="EMBL/GenBank/DDBJ databases">
        <authorList>
            <consortium name="DOE Joint Genome Institute"/>
            <person name="Ahrendt S."/>
            <person name="Riley R."/>
            <person name="Andreopoulos W."/>
            <person name="LaButti K."/>
            <person name="Pangilinan J."/>
            <person name="Ruiz-duenas F.J."/>
            <person name="Barrasa J.M."/>
            <person name="Sanchez-Garcia M."/>
            <person name="Camarero S."/>
            <person name="Miyauchi S."/>
            <person name="Serrano A."/>
            <person name="Linde D."/>
            <person name="Babiker R."/>
            <person name="Drula E."/>
            <person name="Ayuso-Fernandez I."/>
            <person name="Pacheco R."/>
            <person name="Padilla G."/>
            <person name="Ferreira P."/>
            <person name="Barriuso J."/>
            <person name="Kellner H."/>
            <person name="Castanera R."/>
            <person name="Alfaro M."/>
            <person name="Ramirez L."/>
            <person name="Pisabarro A.G."/>
            <person name="Kuo A."/>
            <person name="Tritt A."/>
            <person name="Lipzen A."/>
            <person name="He G."/>
            <person name="Yan M."/>
            <person name="Ng V."/>
            <person name="Cullen D."/>
            <person name="Martin F."/>
            <person name="Rosso M.-N."/>
            <person name="Henrissat B."/>
            <person name="Hibbett D."/>
            <person name="Martinez A.T."/>
            <person name="Grigoriev I.V."/>
        </authorList>
    </citation>
    <scope>NUCLEOTIDE SEQUENCE</scope>
    <source>
        <strain evidence="1">AH 44721</strain>
    </source>
</reference>
<gene>
    <name evidence="1" type="ORF">CPB84DRAFT_1554516</name>
</gene>
<sequence length="258" mass="29077">MLSPAIPCHYQGTDIKMESMLVRHLGALRRAIHSLDAYYQEYNADPLLPKRNPTHPYATSFTSRDGSVKHFKYLSHLAPRNMFFGHMDDANSTAICVKFVPRYCKEVHELLAAEGFAPKLHAVERLPGGLYMVVMDDVSEEYVNLRDLIRGGGDLVTSEEHLGTRDSLSDKIRQCLQQLHQAGFVHGDVRNTNIMVKRGGFNDGSFLLVDYDSCGKIKQARYPLTLNITTVERPEGAIGGALMEVEHDLEMLDNIWNE</sequence>
<protein>
    <submittedName>
        <fullName evidence="1">Uncharacterized protein</fullName>
    </submittedName>
</protein>
<dbReference type="PROSITE" id="PS00109">
    <property type="entry name" value="PROTEIN_KINASE_TYR"/>
    <property type="match status" value="1"/>
</dbReference>
<comment type="caution">
    <text evidence="1">The sequence shown here is derived from an EMBL/GenBank/DDBJ whole genome shotgun (WGS) entry which is preliminary data.</text>
</comment>
<dbReference type="InterPro" id="IPR011009">
    <property type="entry name" value="Kinase-like_dom_sf"/>
</dbReference>
<name>A0A9P5TIT3_GYMJU</name>
<dbReference type="Proteomes" id="UP000724874">
    <property type="component" value="Unassembled WGS sequence"/>
</dbReference>
<dbReference type="Gene3D" id="1.10.510.10">
    <property type="entry name" value="Transferase(Phosphotransferase) domain 1"/>
    <property type="match status" value="1"/>
</dbReference>
<evidence type="ECO:0000313" key="1">
    <source>
        <dbReference type="EMBL" id="KAF8885864.1"/>
    </source>
</evidence>
<dbReference type="InterPro" id="IPR008266">
    <property type="entry name" value="Tyr_kinase_AS"/>
</dbReference>
<evidence type="ECO:0000313" key="2">
    <source>
        <dbReference type="Proteomes" id="UP000724874"/>
    </source>
</evidence>
<organism evidence="1 2">
    <name type="scientific">Gymnopilus junonius</name>
    <name type="common">Spectacular rustgill mushroom</name>
    <name type="synonym">Gymnopilus spectabilis subsp. junonius</name>
    <dbReference type="NCBI Taxonomy" id="109634"/>
    <lineage>
        <taxon>Eukaryota</taxon>
        <taxon>Fungi</taxon>
        <taxon>Dikarya</taxon>
        <taxon>Basidiomycota</taxon>
        <taxon>Agaricomycotina</taxon>
        <taxon>Agaricomycetes</taxon>
        <taxon>Agaricomycetidae</taxon>
        <taxon>Agaricales</taxon>
        <taxon>Agaricineae</taxon>
        <taxon>Hymenogastraceae</taxon>
        <taxon>Gymnopilus</taxon>
    </lineage>
</organism>
<dbReference type="GO" id="GO:0004672">
    <property type="term" value="F:protein kinase activity"/>
    <property type="evidence" value="ECO:0007669"/>
    <property type="project" value="InterPro"/>
</dbReference>
<dbReference type="SUPFAM" id="SSF56112">
    <property type="entry name" value="Protein kinase-like (PK-like)"/>
    <property type="match status" value="1"/>
</dbReference>
<dbReference type="EMBL" id="JADNYJ010000099">
    <property type="protein sequence ID" value="KAF8885864.1"/>
    <property type="molecule type" value="Genomic_DNA"/>
</dbReference>
<keyword evidence="2" id="KW-1185">Reference proteome</keyword>
<accession>A0A9P5TIT3</accession>
<dbReference type="AlphaFoldDB" id="A0A9P5TIT3"/>